<evidence type="ECO:0000256" key="8">
    <source>
        <dbReference type="ARBA" id="ARBA00022837"/>
    </source>
</evidence>
<dbReference type="EnsemblMetazoa" id="CapteT226862">
    <property type="protein sequence ID" value="CapteP226862"/>
    <property type="gene ID" value="CapteG226862"/>
</dbReference>
<keyword evidence="11 15" id="KW-0496">Mitochondrion</keyword>
<dbReference type="AlphaFoldDB" id="R7U192"/>
<dbReference type="InterPro" id="IPR039055">
    <property type="entry name" value="MCU_fam"/>
</dbReference>
<evidence type="ECO:0000313" key="17">
    <source>
        <dbReference type="EMBL" id="ELT99754.1"/>
    </source>
</evidence>
<dbReference type="InterPro" id="IPR006769">
    <property type="entry name" value="MCU_C"/>
</dbReference>
<dbReference type="PANTHER" id="PTHR13462">
    <property type="entry name" value="CALCIUM UNIPORTER PROTEIN, MITOCHONDRIAL"/>
    <property type="match status" value="1"/>
</dbReference>
<keyword evidence="9 15" id="KW-1133">Transmembrane helix</keyword>
<evidence type="ECO:0000256" key="15">
    <source>
        <dbReference type="RuleBase" id="RU367035"/>
    </source>
</evidence>
<dbReference type="OMA" id="DDIYVEY"/>
<evidence type="ECO:0000256" key="6">
    <source>
        <dbReference type="ARBA" id="ARBA00022692"/>
    </source>
</evidence>
<feature type="transmembrane region" description="Helical" evidence="15">
    <location>
        <begin position="206"/>
        <end position="224"/>
    </location>
</feature>
<dbReference type="STRING" id="283909.R7U192"/>
<comment type="catalytic activity">
    <reaction evidence="14">
        <text>Ca(2+)(in) = Ca(2+)(out)</text>
        <dbReference type="Rhea" id="RHEA:29671"/>
        <dbReference type="ChEBI" id="CHEBI:29108"/>
    </reaction>
</comment>
<keyword evidence="3 15" id="KW-0813">Transport</keyword>
<keyword evidence="10 15" id="KW-0406">Ion transport</keyword>
<organism evidence="17">
    <name type="scientific">Capitella teleta</name>
    <name type="common">Polychaete worm</name>
    <dbReference type="NCBI Taxonomy" id="283909"/>
    <lineage>
        <taxon>Eukaryota</taxon>
        <taxon>Metazoa</taxon>
        <taxon>Spiralia</taxon>
        <taxon>Lophotrochozoa</taxon>
        <taxon>Annelida</taxon>
        <taxon>Polychaeta</taxon>
        <taxon>Sedentaria</taxon>
        <taxon>Scolecida</taxon>
        <taxon>Capitellidae</taxon>
        <taxon>Capitella</taxon>
    </lineage>
</organism>
<dbReference type="EMBL" id="AMQN01009904">
    <property type="status" value="NOT_ANNOTATED_CDS"/>
    <property type="molecule type" value="Genomic_DNA"/>
</dbReference>
<dbReference type="GO" id="GO:1990246">
    <property type="term" value="C:uniplex complex"/>
    <property type="evidence" value="ECO:0007669"/>
    <property type="project" value="TreeGrafter"/>
</dbReference>
<evidence type="ECO:0000313" key="18">
    <source>
        <dbReference type="EnsemblMetazoa" id="CapteP226862"/>
    </source>
</evidence>
<feature type="transmembrane region" description="Helical" evidence="15">
    <location>
        <begin position="175"/>
        <end position="194"/>
    </location>
</feature>
<dbReference type="EMBL" id="KB306540">
    <property type="protein sequence ID" value="ELT99754.1"/>
    <property type="molecule type" value="Genomic_DNA"/>
</dbReference>
<reference evidence="17 19" key="2">
    <citation type="journal article" date="2013" name="Nature">
        <title>Insights into bilaterian evolution from three spiralian genomes.</title>
        <authorList>
            <person name="Simakov O."/>
            <person name="Marletaz F."/>
            <person name="Cho S.J."/>
            <person name="Edsinger-Gonzales E."/>
            <person name="Havlak P."/>
            <person name="Hellsten U."/>
            <person name="Kuo D.H."/>
            <person name="Larsson T."/>
            <person name="Lv J."/>
            <person name="Arendt D."/>
            <person name="Savage R."/>
            <person name="Osoegawa K."/>
            <person name="de Jong P."/>
            <person name="Grimwood J."/>
            <person name="Chapman J.A."/>
            <person name="Shapiro H."/>
            <person name="Aerts A."/>
            <person name="Otillar R.P."/>
            <person name="Terry A.Y."/>
            <person name="Boore J.L."/>
            <person name="Grigoriev I.V."/>
            <person name="Lindberg D.R."/>
            <person name="Seaver E.C."/>
            <person name="Weisblat D.A."/>
            <person name="Putnam N.H."/>
            <person name="Rokhsar D.S."/>
        </authorList>
    </citation>
    <scope>NUCLEOTIDE SEQUENCE</scope>
    <source>
        <strain evidence="17 19">I ESC-2004</strain>
    </source>
</reference>
<keyword evidence="13 15" id="KW-0407">Ion channel</keyword>
<dbReference type="GO" id="GO:0036444">
    <property type="term" value="P:calcium import into the mitochondrion"/>
    <property type="evidence" value="ECO:0007669"/>
    <property type="project" value="TreeGrafter"/>
</dbReference>
<keyword evidence="7 15" id="KW-0999">Mitochondrion inner membrane</keyword>
<gene>
    <name evidence="17" type="ORF">CAPTEDRAFT_226862</name>
</gene>
<comment type="domain">
    <text evidence="15">The selectivity filter, in which calcium ions are arranged in single file, is composed of two acidic rings separated by one helical turn along the central axis of the channel pore.</text>
</comment>
<feature type="domain" description="Calcium uniporter protein C-terminal" evidence="16">
    <location>
        <begin position="60"/>
        <end position="260"/>
    </location>
</feature>
<dbReference type="FunCoup" id="R7U192">
    <property type="interactions" value="980"/>
</dbReference>
<evidence type="ECO:0000256" key="12">
    <source>
        <dbReference type="ARBA" id="ARBA00023136"/>
    </source>
</evidence>
<evidence type="ECO:0000256" key="4">
    <source>
        <dbReference type="ARBA" id="ARBA00022568"/>
    </source>
</evidence>
<evidence type="ECO:0000313" key="19">
    <source>
        <dbReference type="Proteomes" id="UP000014760"/>
    </source>
</evidence>
<evidence type="ECO:0000256" key="10">
    <source>
        <dbReference type="ARBA" id="ARBA00023065"/>
    </source>
</evidence>
<evidence type="ECO:0000256" key="13">
    <source>
        <dbReference type="ARBA" id="ARBA00023303"/>
    </source>
</evidence>
<evidence type="ECO:0000256" key="1">
    <source>
        <dbReference type="ARBA" id="ARBA00004448"/>
    </source>
</evidence>
<keyword evidence="8 15" id="KW-0106">Calcium</keyword>
<keyword evidence="6 15" id="KW-0812">Transmembrane</keyword>
<dbReference type="PANTHER" id="PTHR13462:SF10">
    <property type="entry name" value="CALCIUM UNIPORTER PROTEIN, MITOCHONDRIAL"/>
    <property type="match status" value="1"/>
</dbReference>
<dbReference type="GO" id="GO:0005262">
    <property type="term" value="F:calcium channel activity"/>
    <property type="evidence" value="ECO:0007669"/>
    <property type="project" value="UniProtKB-UniRule"/>
</dbReference>
<accession>R7U192</accession>
<comment type="similarity">
    <text evidence="2 15">Belongs to the MCU (TC 1.A.77) family.</text>
</comment>
<dbReference type="Proteomes" id="UP000014760">
    <property type="component" value="Unassembled WGS sequence"/>
</dbReference>
<dbReference type="GO" id="GO:0051560">
    <property type="term" value="P:mitochondrial calcium ion homeostasis"/>
    <property type="evidence" value="ECO:0007669"/>
    <property type="project" value="UniProtKB-UniRule"/>
</dbReference>
<evidence type="ECO:0000256" key="3">
    <source>
        <dbReference type="ARBA" id="ARBA00022448"/>
    </source>
</evidence>
<dbReference type="GO" id="GO:0015292">
    <property type="term" value="F:uniporter activity"/>
    <property type="evidence" value="ECO:0007669"/>
    <property type="project" value="UniProtKB-UniRule"/>
</dbReference>
<comment type="function">
    <text evidence="15">Mitochondrial inner membrane calcium uniporter that mediates calcium uptake into mitochondria. Mitochondrial calcium homeostasis plays key roles in cellular physiology and regulates cell bioenergetics, cytoplasmic calcium signals and activation of cell death pathways.</text>
</comment>
<name>R7U192_CAPTE</name>
<dbReference type="OrthoDB" id="278338at2759"/>
<evidence type="ECO:0000256" key="11">
    <source>
        <dbReference type="ARBA" id="ARBA00023128"/>
    </source>
</evidence>
<keyword evidence="4 15" id="KW-0109">Calcium transport</keyword>
<dbReference type="HOGENOM" id="CLU_056554_0_0_1"/>
<protein>
    <recommendedName>
        <fullName evidence="15">Calcium uniporter protein</fullName>
    </recommendedName>
</protein>
<evidence type="ECO:0000256" key="9">
    <source>
        <dbReference type="ARBA" id="ARBA00022989"/>
    </source>
</evidence>
<sequence>MKRIVRFSFHDRLPSRVDVRFQHGLPVLSIPLPSRQERCQFTLRPISNNLGDLVQFMQAEDKGIDRVTAYNEDGERIAQSTPIEMLLSQDFQLKINDVTYNVTAPHLELSEHVTQLDDVKSAVAQIYSALNVEQHQLEQERKLRASLEQLQTQLQPLEKVKLELDEHARKRTSRLGWMGLGLMGVQFGVLSRLTWWEYSWDIMEPVTYFVTYGTSMVMFAYYVLTKQEYNYPEVRDREYLLSFHKNANKQKFDVSEYNRLREAITLVEYDLKRLRDPLQVHLPLQHMERTKAPVDFKQ</sequence>
<dbReference type="Pfam" id="PF04678">
    <property type="entry name" value="MCU"/>
    <property type="match status" value="1"/>
</dbReference>
<proteinExistence type="inferred from homology"/>
<reference evidence="18" key="3">
    <citation type="submission" date="2015-06" db="UniProtKB">
        <authorList>
            <consortium name="EnsemblMetazoa"/>
        </authorList>
    </citation>
    <scope>IDENTIFICATION</scope>
</reference>
<evidence type="ECO:0000256" key="5">
    <source>
        <dbReference type="ARBA" id="ARBA00022673"/>
    </source>
</evidence>
<comment type="subcellular location">
    <subcellularLocation>
        <location evidence="1 15">Mitochondrion inner membrane</location>
        <topology evidence="1 15">Multi-pass membrane protein</topology>
    </subcellularLocation>
</comment>
<keyword evidence="12 15" id="KW-0472">Membrane</keyword>
<evidence type="ECO:0000259" key="16">
    <source>
        <dbReference type="Pfam" id="PF04678"/>
    </source>
</evidence>
<keyword evidence="5 15" id="KW-0107">Calcium channel</keyword>
<evidence type="ECO:0000256" key="2">
    <source>
        <dbReference type="ARBA" id="ARBA00005653"/>
    </source>
</evidence>
<reference evidence="19" key="1">
    <citation type="submission" date="2012-12" db="EMBL/GenBank/DDBJ databases">
        <authorList>
            <person name="Hellsten U."/>
            <person name="Grimwood J."/>
            <person name="Chapman J.A."/>
            <person name="Shapiro H."/>
            <person name="Aerts A."/>
            <person name="Otillar R.P."/>
            <person name="Terry A.Y."/>
            <person name="Boore J.L."/>
            <person name="Simakov O."/>
            <person name="Marletaz F."/>
            <person name="Cho S.-J."/>
            <person name="Edsinger-Gonzales E."/>
            <person name="Havlak P."/>
            <person name="Kuo D.-H."/>
            <person name="Larsson T."/>
            <person name="Lv J."/>
            <person name="Arendt D."/>
            <person name="Savage R."/>
            <person name="Osoegawa K."/>
            <person name="de Jong P."/>
            <person name="Lindberg D.R."/>
            <person name="Seaver E.C."/>
            <person name="Weisblat D.A."/>
            <person name="Putnam N.H."/>
            <person name="Grigoriev I.V."/>
            <person name="Rokhsar D.S."/>
        </authorList>
    </citation>
    <scope>NUCLEOTIDE SEQUENCE</scope>
    <source>
        <strain evidence="19">I ESC-2004</strain>
    </source>
</reference>
<keyword evidence="19" id="KW-1185">Reference proteome</keyword>
<evidence type="ECO:0000256" key="7">
    <source>
        <dbReference type="ARBA" id="ARBA00022792"/>
    </source>
</evidence>
<evidence type="ECO:0000256" key="14">
    <source>
        <dbReference type="ARBA" id="ARBA00036634"/>
    </source>
</evidence>